<dbReference type="PATRIC" id="fig|1122146.4.peg.545"/>
<sequence length="277" mass="32008">MKKKKLITLAATLCCGTMLLASCKADKKVNEANQTEQKQEEKTRDDGWYEMVQRYIDCPEGEYQKAFKKEFKGAKFSDLKIIYGGDGKYYDYPFRQPLNIEQLHDEKTGQDYPRSASDAYLKATVNKVQLTKKALKITVNKRFTKLNKNLQLGTVVLMTDRIDQIRRDVVMKENGKSVTFKWGEIPFEGGEKDYQTIQKFQGKENLTPDEATKLKNAQSELLKLNESKVQSIEDLPIKVIFNGKTIIKVRAIKDTYASPISGFYWKAYQRKDVVQYF</sequence>
<name>A0A0R2KM76_9LACO</name>
<dbReference type="AlphaFoldDB" id="A0A0R2KM76"/>
<proteinExistence type="predicted"/>
<comment type="caution">
    <text evidence="2">The sequence shown here is derived from an EMBL/GenBank/DDBJ whole genome shotgun (WGS) entry which is preliminary data.</text>
</comment>
<evidence type="ECO:0000256" key="1">
    <source>
        <dbReference type="SAM" id="SignalP"/>
    </source>
</evidence>
<accession>A0A0R2KM76</accession>
<reference evidence="2 3" key="1">
    <citation type="journal article" date="2015" name="Genome Announc.">
        <title>Expanding the biotechnology potential of lactobacilli through comparative genomics of 213 strains and associated genera.</title>
        <authorList>
            <person name="Sun Z."/>
            <person name="Harris H.M."/>
            <person name="McCann A."/>
            <person name="Guo C."/>
            <person name="Argimon S."/>
            <person name="Zhang W."/>
            <person name="Yang X."/>
            <person name="Jeffery I.B."/>
            <person name="Cooney J.C."/>
            <person name="Kagawa T.F."/>
            <person name="Liu W."/>
            <person name="Song Y."/>
            <person name="Salvetti E."/>
            <person name="Wrobel A."/>
            <person name="Rasinkangas P."/>
            <person name="Parkhill J."/>
            <person name="Rea M.C."/>
            <person name="O'Sullivan O."/>
            <person name="Ritari J."/>
            <person name="Douillard F.P."/>
            <person name="Paul Ross R."/>
            <person name="Yang R."/>
            <person name="Briner A.E."/>
            <person name="Felis G.E."/>
            <person name="de Vos W.M."/>
            <person name="Barrangou R."/>
            <person name="Klaenhammer T.R."/>
            <person name="Caufield P.W."/>
            <person name="Cui Y."/>
            <person name="Zhang H."/>
            <person name="O'Toole P.W."/>
        </authorList>
    </citation>
    <scope>NUCLEOTIDE SEQUENCE [LARGE SCALE GENOMIC DNA]</scope>
    <source>
        <strain evidence="2 3">DSM 22408</strain>
    </source>
</reference>
<dbReference type="Proteomes" id="UP000051500">
    <property type="component" value="Unassembled WGS sequence"/>
</dbReference>
<keyword evidence="3" id="KW-1185">Reference proteome</keyword>
<dbReference type="STRING" id="1122146.IV53_GL000530"/>
<evidence type="ECO:0000313" key="3">
    <source>
        <dbReference type="Proteomes" id="UP000051500"/>
    </source>
</evidence>
<gene>
    <name evidence="2" type="ORF">IV53_GL000530</name>
</gene>
<dbReference type="RefSeq" id="WP_027106974.1">
    <property type="nucleotide sequence ID" value="NZ_JQBZ01000025.1"/>
</dbReference>
<evidence type="ECO:0008006" key="4">
    <source>
        <dbReference type="Google" id="ProtNLM"/>
    </source>
</evidence>
<organism evidence="2 3">
    <name type="scientific">Ligilactobacillus ceti DSM 22408</name>
    <dbReference type="NCBI Taxonomy" id="1122146"/>
    <lineage>
        <taxon>Bacteria</taxon>
        <taxon>Bacillati</taxon>
        <taxon>Bacillota</taxon>
        <taxon>Bacilli</taxon>
        <taxon>Lactobacillales</taxon>
        <taxon>Lactobacillaceae</taxon>
        <taxon>Ligilactobacillus</taxon>
    </lineage>
</organism>
<dbReference type="EMBL" id="JQBZ01000025">
    <property type="protein sequence ID" value="KRN88565.1"/>
    <property type="molecule type" value="Genomic_DNA"/>
</dbReference>
<evidence type="ECO:0000313" key="2">
    <source>
        <dbReference type="EMBL" id="KRN88565.1"/>
    </source>
</evidence>
<dbReference type="PROSITE" id="PS51257">
    <property type="entry name" value="PROKAR_LIPOPROTEIN"/>
    <property type="match status" value="1"/>
</dbReference>
<keyword evidence="1" id="KW-0732">Signal</keyword>
<protein>
    <recommendedName>
        <fullName evidence="4">Lipoprotein</fullName>
    </recommendedName>
</protein>
<feature type="chain" id="PRO_5038511773" description="Lipoprotein" evidence="1">
    <location>
        <begin position="22"/>
        <end position="277"/>
    </location>
</feature>
<feature type="signal peptide" evidence="1">
    <location>
        <begin position="1"/>
        <end position="21"/>
    </location>
</feature>